<keyword evidence="3 5" id="KW-0378">Hydrolase</keyword>
<evidence type="ECO:0000256" key="8">
    <source>
        <dbReference type="SAM" id="Phobius"/>
    </source>
</evidence>
<dbReference type="PROSITE" id="PS00137">
    <property type="entry name" value="SUBTILASE_HIS"/>
    <property type="match status" value="1"/>
</dbReference>
<feature type="active site" description="Charge relay system" evidence="5">
    <location>
        <position position="414"/>
    </location>
</feature>
<dbReference type="InterPro" id="IPR022398">
    <property type="entry name" value="Peptidase_S8_His-AS"/>
</dbReference>
<evidence type="ECO:0000256" key="1">
    <source>
        <dbReference type="ARBA" id="ARBA00011073"/>
    </source>
</evidence>
<accession>A0A1D1ZVN2</accession>
<sequence length="707" mass="69604">MFGRRRRCRGAISPCAHVKVALLLCMAAACLPRAPATGLVSCQDIPELQGLSGLPPVHGFCRPSGSSSSPSVVEVQASSLQSGQPPPPPTPSGTDRWILQWRNASSEAAAAACAASDCGLRFSRVLSGAAARLPRAGLASFLAVHGAALAALHADSIVSVADTHVQSVGGDADQLAAGAESRAGRWGLDRVDQSALPLDGLYHYADDAATVTVYVVDTGILASHEEFRSSSGNSTSRAAEAYTTLSSGTPGSDCQGHGTHVAGVVGGLSYGVAKGVALRAVRMLDCQGQGLVSDAVAALDWLADNAARPAVVTLSLSGVESVALDQAVAAAVAAGLHVVAAAGNGDVDACSVSPGRATAALIVGASDERDRRLYAGDGVASNYGACVDLFAPGSNIQSAGITSDTASAYRSGTSQAVPFVAGAAALVLQDQPSLAPAAVASLLRDGATTGVLSSSDSTWTFSASQTPNLLLQSLATGVAPPPAGFPPPAGSTSPAGSPSSDTPVAGASQPPPPPAAVTLQSIGGSAYAWALGPWSACDADSCLQTRTLACQLATGNGTAVGLAACAAAAQAAGSAAPATGRSCCAAGGGGPRGGVIVAVAAGSAFAIVLLLLLLLCALRRRRARATLELGGEGKGPPPPPQWGAAPAPWVAAPPLAGGPPGYSAADLSLPPPPPPINTPHPVYISTRSLGSTVAGPASRPGAATLGV</sequence>
<keyword evidence="2 5" id="KW-0645">Protease</keyword>
<evidence type="ECO:0000259" key="10">
    <source>
        <dbReference type="Pfam" id="PF00082"/>
    </source>
</evidence>
<evidence type="ECO:0000256" key="2">
    <source>
        <dbReference type="ARBA" id="ARBA00022670"/>
    </source>
</evidence>
<feature type="active site" description="Charge relay system" evidence="5">
    <location>
        <position position="217"/>
    </location>
</feature>
<dbReference type="InterPro" id="IPR036852">
    <property type="entry name" value="Peptidase_S8/S53_dom_sf"/>
</dbReference>
<dbReference type="FunFam" id="3.40.50.200:FF:000016">
    <property type="entry name" value="Proprotein convertase subtilisin/kexin type 9"/>
    <property type="match status" value="1"/>
</dbReference>
<dbReference type="PROSITE" id="PS00136">
    <property type="entry name" value="SUBTILASE_ASP"/>
    <property type="match status" value="1"/>
</dbReference>
<feature type="domain" description="Peptidase S8/S53" evidence="10">
    <location>
        <begin position="210"/>
        <end position="450"/>
    </location>
</feature>
<feature type="region of interest" description="Disordered" evidence="7">
    <location>
        <begin position="63"/>
        <end position="95"/>
    </location>
</feature>
<name>A0A1D1ZVN2_AUXPR</name>
<reference evidence="11" key="1">
    <citation type="submission" date="2015-08" db="EMBL/GenBank/DDBJ databases">
        <authorList>
            <person name="Babu N.S."/>
            <person name="Beckwith C.J."/>
            <person name="Beseler K.G."/>
            <person name="Brison A."/>
            <person name="Carone J.V."/>
            <person name="Caskin T.P."/>
            <person name="Diamond M."/>
            <person name="Durham M.E."/>
            <person name="Foxe J.M."/>
            <person name="Go M."/>
            <person name="Henderson B.A."/>
            <person name="Jones I.B."/>
            <person name="McGettigan J.A."/>
            <person name="Micheletti S.J."/>
            <person name="Nasrallah M.E."/>
            <person name="Ortiz D."/>
            <person name="Piller C.R."/>
            <person name="Privatt S.R."/>
            <person name="Schneider S.L."/>
            <person name="Sharp S."/>
            <person name="Smith T.C."/>
            <person name="Stanton J.D."/>
            <person name="Ullery H.E."/>
            <person name="Wilson R.J."/>
            <person name="Serrano M.G."/>
            <person name="Buck G."/>
            <person name="Lee V."/>
            <person name="Wang Y."/>
            <person name="Carvalho R."/>
            <person name="Voegtly L."/>
            <person name="Shi R."/>
            <person name="Duckworth R."/>
            <person name="Johnson A."/>
            <person name="Loviza R."/>
            <person name="Walstead R."/>
            <person name="Shah Z."/>
            <person name="Kiflezghi M."/>
            <person name="Wade K."/>
            <person name="Ball S.L."/>
            <person name="Bradley K.W."/>
            <person name="Asai D.J."/>
            <person name="Bowman C.A."/>
            <person name="Russell D.A."/>
            <person name="Pope W.H."/>
            <person name="Jacobs-Sera D."/>
            <person name="Hendrix R.W."/>
            <person name="Hatfull G.F."/>
        </authorList>
    </citation>
    <scope>NUCLEOTIDE SEQUENCE</scope>
</reference>
<evidence type="ECO:0000313" key="11">
    <source>
        <dbReference type="EMBL" id="JAT70805.1"/>
    </source>
</evidence>
<dbReference type="PROSITE" id="PS00138">
    <property type="entry name" value="SUBTILASE_SER"/>
    <property type="match status" value="1"/>
</dbReference>
<keyword evidence="8" id="KW-0472">Membrane</keyword>
<feature type="compositionally biased region" description="Low complexity" evidence="7">
    <location>
        <begin position="490"/>
        <end position="508"/>
    </location>
</feature>
<evidence type="ECO:0000256" key="3">
    <source>
        <dbReference type="ARBA" id="ARBA00022801"/>
    </source>
</evidence>
<dbReference type="InterPro" id="IPR000209">
    <property type="entry name" value="Peptidase_S8/S53_dom"/>
</dbReference>
<feature type="region of interest" description="Disordered" evidence="7">
    <location>
        <begin position="480"/>
        <end position="516"/>
    </location>
</feature>
<evidence type="ECO:0000256" key="9">
    <source>
        <dbReference type="SAM" id="SignalP"/>
    </source>
</evidence>
<dbReference type="PANTHER" id="PTHR43806:SF60">
    <property type="entry name" value="PROPROTEIN CONVERTASE SUBTILISIN_KEXIN TYPE 9"/>
    <property type="match status" value="1"/>
</dbReference>
<feature type="transmembrane region" description="Helical" evidence="8">
    <location>
        <begin position="593"/>
        <end position="618"/>
    </location>
</feature>
<dbReference type="Pfam" id="PF00082">
    <property type="entry name" value="Peptidase_S8"/>
    <property type="match status" value="1"/>
</dbReference>
<evidence type="ECO:0000256" key="5">
    <source>
        <dbReference type="PROSITE-ProRule" id="PRU01240"/>
    </source>
</evidence>
<dbReference type="AlphaFoldDB" id="A0A1D1ZVN2"/>
<dbReference type="GO" id="GO:0005615">
    <property type="term" value="C:extracellular space"/>
    <property type="evidence" value="ECO:0007669"/>
    <property type="project" value="TreeGrafter"/>
</dbReference>
<organism evidence="11">
    <name type="scientific">Auxenochlorella protothecoides</name>
    <name type="common">Green microalga</name>
    <name type="synonym">Chlorella protothecoides</name>
    <dbReference type="NCBI Taxonomy" id="3075"/>
    <lineage>
        <taxon>Eukaryota</taxon>
        <taxon>Viridiplantae</taxon>
        <taxon>Chlorophyta</taxon>
        <taxon>core chlorophytes</taxon>
        <taxon>Trebouxiophyceae</taxon>
        <taxon>Chlorellales</taxon>
        <taxon>Chlorellaceae</taxon>
        <taxon>Auxenochlorella</taxon>
    </lineage>
</organism>
<dbReference type="InterPro" id="IPR023828">
    <property type="entry name" value="Peptidase_S8_Ser-AS"/>
</dbReference>
<dbReference type="InterPro" id="IPR023827">
    <property type="entry name" value="Peptidase_S8_Asp-AS"/>
</dbReference>
<dbReference type="GO" id="GO:0004252">
    <property type="term" value="F:serine-type endopeptidase activity"/>
    <property type="evidence" value="ECO:0007669"/>
    <property type="project" value="UniProtKB-UniRule"/>
</dbReference>
<feature type="compositionally biased region" description="Low complexity" evidence="7">
    <location>
        <begin position="64"/>
        <end position="83"/>
    </location>
</feature>
<dbReference type="PROSITE" id="PS51892">
    <property type="entry name" value="SUBTILASE"/>
    <property type="match status" value="1"/>
</dbReference>
<keyword evidence="4 5" id="KW-0720">Serine protease</keyword>
<dbReference type="SUPFAM" id="SSF52743">
    <property type="entry name" value="Subtilisin-like"/>
    <property type="match status" value="1"/>
</dbReference>
<feature type="signal peptide" evidence="9">
    <location>
        <begin position="1"/>
        <end position="36"/>
    </location>
</feature>
<dbReference type="EMBL" id="GDKF01007817">
    <property type="protein sequence ID" value="JAT70805.1"/>
    <property type="molecule type" value="Transcribed_RNA"/>
</dbReference>
<dbReference type="InterPro" id="IPR034193">
    <property type="entry name" value="PCSK9_ProteinaseK-like"/>
</dbReference>
<dbReference type="PRINTS" id="PR00723">
    <property type="entry name" value="SUBTILISIN"/>
</dbReference>
<keyword evidence="9" id="KW-0732">Signal</keyword>
<keyword evidence="8" id="KW-1133">Transmembrane helix</keyword>
<feature type="region of interest" description="Disordered" evidence="7">
    <location>
        <begin position="628"/>
        <end position="650"/>
    </location>
</feature>
<evidence type="ECO:0000256" key="7">
    <source>
        <dbReference type="SAM" id="MobiDB-lite"/>
    </source>
</evidence>
<evidence type="ECO:0000256" key="6">
    <source>
        <dbReference type="RuleBase" id="RU003355"/>
    </source>
</evidence>
<feature type="active site" description="Charge relay system" evidence="5">
    <location>
        <position position="257"/>
    </location>
</feature>
<dbReference type="InterPro" id="IPR015500">
    <property type="entry name" value="Peptidase_S8_subtilisin-rel"/>
</dbReference>
<dbReference type="Gene3D" id="3.40.50.200">
    <property type="entry name" value="Peptidase S8/S53 domain"/>
    <property type="match status" value="1"/>
</dbReference>
<dbReference type="GO" id="GO:0006508">
    <property type="term" value="P:proteolysis"/>
    <property type="evidence" value="ECO:0007669"/>
    <property type="project" value="UniProtKB-KW"/>
</dbReference>
<dbReference type="InterPro" id="IPR050131">
    <property type="entry name" value="Peptidase_S8_subtilisin-like"/>
</dbReference>
<keyword evidence="8" id="KW-0812">Transmembrane</keyword>
<proteinExistence type="inferred from homology"/>
<feature type="compositionally biased region" description="Pro residues" evidence="7">
    <location>
        <begin position="480"/>
        <end position="489"/>
    </location>
</feature>
<dbReference type="PROSITE" id="PS51257">
    <property type="entry name" value="PROKAR_LIPOPROTEIN"/>
    <property type="match status" value="1"/>
</dbReference>
<gene>
    <name evidence="11" type="ORF">g.45003</name>
</gene>
<protein>
    <recommendedName>
        <fullName evidence="10">Peptidase S8/S53 domain-containing protein</fullName>
    </recommendedName>
</protein>
<evidence type="ECO:0000256" key="4">
    <source>
        <dbReference type="ARBA" id="ARBA00022825"/>
    </source>
</evidence>
<comment type="similarity">
    <text evidence="1 5 6">Belongs to the peptidase S8 family.</text>
</comment>
<dbReference type="CDD" id="cd04077">
    <property type="entry name" value="Peptidases_S8_PCSK9_ProteinaseK_like"/>
    <property type="match status" value="1"/>
</dbReference>
<dbReference type="PANTHER" id="PTHR43806">
    <property type="entry name" value="PEPTIDASE S8"/>
    <property type="match status" value="1"/>
</dbReference>
<feature type="chain" id="PRO_5008901242" description="Peptidase S8/S53 domain-containing protein" evidence="9">
    <location>
        <begin position="37"/>
        <end position="707"/>
    </location>
</feature>